<accession>A0A3D9BW21</accession>
<dbReference type="Proteomes" id="UP000257131">
    <property type="component" value="Unassembled WGS sequence"/>
</dbReference>
<dbReference type="EMBL" id="QOHR01000005">
    <property type="protein sequence ID" value="REC57688.1"/>
    <property type="molecule type" value="Genomic_DNA"/>
</dbReference>
<gene>
    <name evidence="1" type="ORF">DRV84_05815</name>
</gene>
<reference evidence="1 2" key="1">
    <citation type="journal article" date="2017" name="Int. J. Syst. Evol. Microbiol.">
        <title>Rhodosalinus sediminis gen. nov., sp. nov., isolated from marine saltern.</title>
        <authorList>
            <person name="Guo L.Y."/>
            <person name="Ling S.K."/>
            <person name="Li C.M."/>
            <person name="Chen G.J."/>
            <person name="Du Z.J."/>
        </authorList>
    </citation>
    <scope>NUCLEOTIDE SEQUENCE [LARGE SCALE GENOMIC DNA]</scope>
    <source>
        <strain evidence="1 2">WDN1C137</strain>
    </source>
</reference>
<keyword evidence="2" id="KW-1185">Reference proteome</keyword>
<evidence type="ECO:0008006" key="3">
    <source>
        <dbReference type="Google" id="ProtNLM"/>
    </source>
</evidence>
<name>A0A3D9BW21_9RHOB</name>
<evidence type="ECO:0000313" key="1">
    <source>
        <dbReference type="EMBL" id="REC57688.1"/>
    </source>
</evidence>
<comment type="caution">
    <text evidence="1">The sequence shown here is derived from an EMBL/GenBank/DDBJ whole genome shotgun (WGS) entry which is preliminary data.</text>
</comment>
<organism evidence="1 2">
    <name type="scientific">Rhodosalinus sediminis</name>
    <dbReference type="NCBI Taxonomy" id="1940533"/>
    <lineage>
        <taxon>Bacteria</taxon>
        <taxon>Pseudomonadati</taxon>
        <taxon>Pseudomonadota</taxon>
        <taxon>Alphaproteobacteria</taxon>
        <taxon>Rhodobacterales</taxon>
        <taxon>Paracoccaceae</taxon>
        <taxon>Rhodosalinus</taxon>
    </lineage>
</organism>
<proteinExistence type="predicted"/>
<protein>
    <recommendedName>
        <fullName evidence="3">Transcriptional regulator</fullName>
    </recommendedName>
</protein>
<sequence>MLEQGLLVELSKLVENSVIHYEIDRIRFLAETDYLKAYAARAETWELLCIIVSLQGDRRYGINDYIDMTKTARCSRLTLYKFLRDRIDCGDFHIVRGEKRSRKTLTPCNALAEDFRYYHTRFCGINELAS</sequence>
<dbReference type="AlphaFoldDB" id="A0A3D9BW21"/>
<evidence type="ECO:0000313" key="2">
    <source>
        <dbReference type="Proteomes" id="UP000257131"/>
    </source>
</evidence>